<feature type="compositionally biased region" description="Low complexity" evidence="1">
    <location>
        <begin position="156"/>
        <end position="183"/>
    </location>
</feature>
<evidence type="ECO:0000256" key="1">
    <source>
        <dbReference type="SAM" id="MobiDB-lite"/>
    </source>
</evidence>
<feature type="compositionally biased region" description="Low complexity" evidence="1">
    <location>
        <begin position="287"/>
        <end position="298"/>
    </location>
</feature>
<feature type="compositionally biased region" description="Low complexity" evidence="1">
    <location>
        <begin position="342"/>
        <end position="362"/>
    </location>
</feature>
<evidence type="ECO:0000313" key="2">
    <source>
        <dbReference type="EMBL" id="KAF9967710.1"/>
    </source>
</evidence>
<feature type="compositionally biased region" description="Low complexity" evidence="1">
    <location>
        <begin position="19"/>
        <end position="32"/>
    </location>
</feature>
<organism evidence="2 3">
    <name type="scientific">Mortierella alpina</name>
    <name type="common">Oleaginous fungus</name>
    <name type="synonym">Mortierella renispora</name>
    <dbReference type="NCBI Taxonomy" id="64518"/>
    <lineage>
        <taxon>Eukaryota</taxon>
        <taxon>Fungi</taxon>
        <taxon>Fungi incertae sedis</taxon>
        <taxon>Mucoromycota</taxon>
        <taxon>Mortierellomycotina</taxon>
        <taxon>Mortierellomycetes</taxon>
        <taxon>Mortierellales</taxon>
        <taxon>Mortierellaceae</taxon>
        <taxon>Mortierella</taxon>
    </lineage>
</organism>
<feature type="compositionally biased region" description="Polar residues" evidence="1">
    <location>
        <begin position="1"/>
        <end position="13"/>
    </location>
</feature>
<gene>
    <name evidence="2" type="ORF">BGZ70_008542</name>
</gene>
<proteinExistence type="predicted"/>
<feature type="compositionally biased region" description="Basic and acidic residues" evidence="1">
    <location>
        <begin position="59"/>
        <end position="73"/>
    </location>
</feature>
<feature type="compositionally biased region" description="Basic and acidic residues" evidence="1">
    <location>
        <begin position="89"/>
        <end position="131"/>
    </location>
</feature>
<feature type="non-terminal residue" evidence="2">
    <location>
        <position position="1"/>
    </location>
</feature>
<evidence type="ECO:0008006" key="4">
    <source>
        <dbReference type="Google" id="ProtNLM"/>
    </source>
</evidence>
<name>A0A9P6JD91_MORAP</name>
<comment type="caution">
    <text evidence="2">The sequence shown here is derived from an EMBL/GenBank/DDBJ whole genome shotgun (WGS) entry which is preliminary data.</text>
</comment>
<reference evidence="2" key="1">
    <citation type="journal article" date="2020" name="Fungal Divers.">
        <title>Resolving the Mortierellaceae phylogeny through synthesis of multi-gene phylogenetics and phylogenomics.</title>
        <authorList>
            <person name="Vandepol N."/>
            <person name="Liber J."/>
            <person name="Desiro A."/>
            <person name="Na H."/>
            <person name="Kennedy M."/>
            <person name="Barry K."/>
            <person name="Grigoriev I.V."/>
            <person name="Miller A.N."/>
            <person name="O'Donnell K."/>
            <person name="Stajich J.E."/>
            <person name="Bonito G."/>
        </authorList>
    </citation>
    <scope>NUCLEOTIDE SEQUENCE</scope>
    <source>
        <strain evidence="2">CK1249</strain>
    </source>
</reference>
<accession>A0A9P6JD91</accession>
<dbReference type="SUPFAM" id="SSF49354">
    <property type="entry name" value="PapD-like"/>
    <property type="match status" value="1"/>
</dbReference>
<feature type="region of interest" description="Disordered" evidence="1">
    <location>
        <begin position="86"/>
        <end position="187"/>
    </location>
</feature>
<dbReference type="OrthoDB" id="2447027at2759"/>
<feature type="compositionally biased region" description="Basic and acidic residues" evidence="1">
    <location>
        <begin position="251"/>
        <end position="262"/>
    </location>
</feature>
<evidence type="ECO:0000313" key="3">
    <source>
        <dbReference type="Proteomes" id="UP000738359"/>
    </source>
</evidence>
<dbReference type="EMBL" id="JAAAHY010000062">
    <property type="protein sequence ID" value="KAF9967710.1"/>
    <property type="molecule type" value="Genomic_DNA"/>
</dbReference>
<feature type="region of interest" description="Disordered" evidence="1">
    <location>
        <begin position="1"/>
        <end position="73"/>
    </location>
</feature>
<sequence length="453" mass="50297">PVASNNTRSNHGLRSSMYEQSTSSRSPPSSEEVPGKTSTLRRQSSKESAFESAGARRRQSAERLVRSTSYERKQQLQRELEEIEAEEAALEKREAQEEDAALERRLMEARKLSVRTSHPEREQDLRRRSSSKDLYSSSEHHQHHQRRSSQHERESSAPTSPLSSPRSPRSSGGLSSKRSSLYGAHGDRLVPTLEESCKQLARIRQDIAELRDEIHQDQPGSAALSPPLQPLLSVSSGMGRMSLGSKRHSIRDRDEQYYHGRRLSMEDRRASYAHETTRLQQLGLGRSDSYNSSSVPSSPEAKCVSPPPLSTKRNMFGEILGKLSMSVGSRPSAASTHHRHQQSNSSSSGQAAAATVSTGADGCPAQIRPKELRFSSSIAGEVQSFVTLFNRSRRQMRFEILRPAGITVTPSFGIIQPGRDQRLTVHLAENRGPGRVVVELDGEWLVPFGVAFD</sequence>
<keyword evidence="3" id="KW-1185">Reference proteome</keyword>
<dbReference type="AlphaFoldDB" id="A0A9P6JD91"/>
<feature type="region of interest" description="Disordered" evidence="1">
    <location>
        <begin position="327"/>
        <end position="364"/>
    </location>
</feature>
<dbReference type="InterPro" id="IPR008962">
    <property type="entry name" value="PapD-like_sf"/>
</dbReference>
<feature type="region of interest" description="Disordered" evidence="1">
    <location>
        <begin position="242"/>
        <end position="262"/>
    </location>
</feature>
<feature type="region of interest" description="Disordered" evidence="1">
    <location>
        <begin position="278"/>
        <end position="310"/>
    </location>
</feature>
<protein>
    <recommendedName>
        <fullName evidence="4">MSP domain-containing protein</fullName>
    </recommendedName>
</protein>
<dbReference type="Proteomes" id="UP000738359">
    <property type="component" value="Unassembled WGS sequence"/>
</dbReference>